<feature type="binding site" evidence="10">
    <location>
        <position position="205"/>
    </location>
    <ligand>
        <name>[4Fe-4S] cluster</name>
        <dbReference type="ChEBI" id="CHEBI:49883"/>
    </ligand>
</feature>
<reference evidence="12" key="2">
    <citation type="journal article" date="2021" name="PeerJ">
        <title>Extensive microbial diversity within the chicken gut microbiome revealed by metagenomics and culture.</title>
        <authorList>
            <person name="Gilroy R."/>
            <person name="Ravi A."/>
            <person name="Getino M."/>
            <person name="Pursley I."/>
            <person name="Horton D.L."/>
            <person name="Alikhan N.F."/>
            <person name="Baker D."/>
            <person name="Gharbi K."/>
            <person name="Hall N."/>
            <person name="Watson M."/>
            <person name="Adriaenssens E.M."/>
            <person name="Foster-Nyarko E."/>
            <person name="Jarju S."/>
            <person name="Secka A."/>
            <person name="Antonio M."/>
            <person name="Oren A."/>
            <person name="Chaudhuri R.R."/>
            <person name="La Ragione R."/>
            <person name="Hildebrand F."/>
            <person name="Pallen M.J."/>
        </authorList>
    </citation>
    <scope>NUCLEOTIDE SEQUENCE</scope>
    <source>
        <strain evidence="12">CHK195-4489</strain>
    </source>
</reference>
<evidence type="ECO:0000256" key="7">
    <source>
        <dbReference type="ARBA" id="ARBA00023014"/>
    </source>
</evidence>
<dbReference type="Gene3D" id="1.10.1670.10">
    <property type="entry name" value="Helix-hairpin-Helix base-excision DNA repair enzymes (C-terminal)"/>
    <property type="match status" value="1"/>
</dbReference>
<accession>A0A9D1I7Z3</accession>
<dbReference type="PIRSF" id="PIRSF001435">
    <property type="entry name" value="Nth"/>
    <property type="match status" value="1"/>
</dbReference>
<comment type="similarity">
    <text evidence="1 10">Belongs to the Nth/MutY family.</text>
</comment>
<keyword evidence="7 10" id="KW-0411">Iron-sulfur</keyword>
<keyword evidence="4 10" id="KW-0227">DNA damage</keyword>
<evidence type="ECO:0000256" key="2">
    <source>
        <dbReference type="ARBA" id="ARBA00022485"/>
    </source>
</evidence>
<comment type="cofactor">
    <cofactor evidence="10">
        <name>[4Fe-4S] cluster</name>
        <dbReference type="ChEBI" id="CHEBI:49883"/>
    </cofactor>
    <text evidence="10">Binds 1 [4Fe-4S] cluster.</text>
</comment>
<evidence type="ECO:0000259" key="11">
    <source>
        <dbReference type="SMART" id="SM00478"/>
    </source>
</evidence>
<reference evidence="12" key="1">
    <citation type="submission" date="2020-10" db="EMBL/GenBank/DDBJ databases">
        <authorList>
            <person name="Gilroy R."/>
        </authorList>
    </citation>
    <scope>NUCLEOTIDE SEQUENCE</scope>
    <source>
        <strain evidence="12">CHK195-4489</strain>
    </source>
</reference>
<feature type="binding site" evidence="10">
    <location>
        <position position="197"/>
    </location>
    <ligand>
        <name>[4Fe-4S] cluster</name>
        <dbReference type="ChEBI" id="CHEBI:49883"/>
    </ligand>
</feature>
<evidence type="ECO:0000256" key="1">
    <source>
        <dbReference type="ARBA" id="ARBA00008343"/>
    </source>
</evidence>
<dbReference type="InterPro" id="IPR005759">
    <property type="entry name" value="Nth"/>
</dbReference>
<dbReference type="Pfam" id="PF00730">
    <property type="entry name" value="HhH-GPD"/>
    <property type="match status" value="1"/>
</dbReference>
<feature type="binding site" evidence="10">
    <location>
        <position position="194"/>
    </location>
    <ligand>
        <name>[4Fe-4S] cluster</name>
        <dbReference type="ChEBI" id="CHEBI:49883"/>
    </ligand>
</feature>
<dbReference type="Pfam" id="PF00633">
    <property type="entry name" value="HHH"/>
    <property type="match status" value="1"/>
</dbReference>
<dbReference type="InterPro" id="IPR000445">
    <property type="entry name" value="HhH_motif"/>
</dbReference>
<dbReference type="CDD" id="cd00056">
    <property type="entry name" value="ENDO3c"/>
    <property type="match status" value="1"/>
</dbReference>
<dbReference type="PANTHER" id="PTHR10359:SF18">
    <property type="entry name" value="ENDONUCLEASE III"/>
    <property type="match status" value="1"/>
</dbReference>
<name>A0A9D1I7Z3_9CLOT</name>
<keyword evidence="6 10" id="KW-0408">Iron</keyword>
<keyword evidence="9 10" id="KW-0326">Glycosidase</keyword>
<dbReference type="EMBL" id="DVMM01000022">
    <property type="protein sequence ID" value="HIU28893.1"/>
    <property type="molecule type" value="Genomic_DNA"/>
</dbReference>
<feature type="domain" description="HhH-GPD" evidence="11">
    <location>
        <begin position="33"/>
        <end position="185"/>
    </location>
</feature>
<comment type="function">
    <text evidence="10">DNA repair enzyme that has both DNA N-glycosylase activity and AP-lyase activity. The DNA N-glycosylase activity releases various damaged pyrimidines from DNA by cleaving the N-glycosidic bond, leaving an AP (apurinic/apyrimidinic) site. The AP-lyase activity cleaves the phosphodiester bond 3' to the AP site by a beta-elimination, leaving a 3'-terminal unsaturated sugar and a product with a terminal 5'-phosphate.</text>
</comment>
<evidence type="ECO:0000256" key="6">
    <source>
        <dbReference type="ARBA" id="ARBA00023004"/>
    </source>
</evidence>
<dbReference type="GO" id="GO:0046872">
    <property type="term" value="F:metal ion binding"/>
    <property type="evidence" value="ECO:0007669"/>
    <property type="project" value="UniProtKB-KW"/>
</dbReference>
<keyword evidence="2 10" id="KW-0004">4Fe-4S</keyword>
<dbReference type="NCBIfam" id="TIGR01083">
    <property type="entry name" value="nth"/>
    <property type="match status" value="1"/>
</dbReference>
<keyword evidence="10" id="KW-0238">DNA-binding</keyword>
<comment type="catalytic activity">
    <reaction evidence="10">
        <text>2'-deoxyribonucleotide-(2'-deoxyribose 5'-phosphate)-2'-deoxyribonucleotide-DNA = a 3'-end 2'-deoxyribonucleotide-(2,3-dehydro-2,3-deoxyribose 5'-phosphate)-DNA + a 5'-end 5'-phospho-2'-deoxyribonucleoside-DNA + H(+)</text>
        <dbReference type="Rhea" id="RHEA:66592"/>
        <dbReference type="Rhea" id="RHEA-COMP:13180"/>
        <dbReference type="Rhea" id="RHEA-COMP:16897"/>
        <dbReference type="Rhea" id="RHEA-COMP:17067"/>
        <dbReference type="ChEBI" id="CHEBI:15378"/>
        <dbReference type="ChEBI" id="CHEBI:136412"/>
        <dbReference type="ChEBI" id="CHEBI:157695"/>
        <dbReference type="ChEBI" id="CHEBI:167181"/>
        <dbReference type="EC" id="4.2.99.18"/>
    </reaction>
</comment>
<dbReference type="GO" id="GO:0051539">
    <property type="term" value="F:4 iron, 4 sulfur cluster binding"/>
    <property type="evidence" value="ECO:0007669"/>
    <property type="project" value="UniProtKB-UniRule"/>
</dbReference>
<dbReference type="HAMAP" id="MF_00942">
    <property type="entry name" value="Nth"/>
    <property type="match status" value="1"/>
</dbReference>
<dbReference type="FunFam" id="1.10.340.30:FF:000001">
    <property type="entry name" value="Endonuclease III"/>
    <property type="match status" value="1"/>
</dbReference>
<dbReference type="GO" id="GO:0006285">
    <property type="term" value="P:base-excision repair, AP site formation"/>
    <property type="evidence" value="ECO:0007669"/>
    <property type="project" value="TreeGrafter"/>
</dbReference>
<dbReference type="GO" id="GO:0019104">
    <property type="term" value="F:DNA N-glycosylase activity"/>
    <property type="evidence" value="ECO:0007669"/>
    <property type="project" value="UniProtKB-UniRule"/>
</dbReference>
<keyword evidence="12" id="KW-0255">Endonuclease</keyword>
<dbReference type="PANTHER" id="PTHR10359">
    <property type="entry name" value="A/G-SPECIFIC ADENINE GLYCOSYLASE/ENDONUCLEASE III"/>
    <property type="match status" value="1"/>
</dbReference>
<evidence type="ECO:0000313" key="13">
    <source>
        <dbReference type="Proteomes" id="UP000824089"/>
    </source>
</evidence>
<evidence type="ECO:0000256" key="10">
    <source>
        <dbReference type="HAMAP-Rule" id="MF_00942"/>
    </source>
</evidence>
<dbReference type="InterPro" id="IPR023170">
    <property type="entry name" value="HhH_base_excis_C"/>
</dbReference>
<dbReference type="GO" id="GO:0140078">
    <property type="term" value="F:class I DNA-(apurinic or apyrimidinic site) endonuclease activity"/>
    <property type="evidence" value="ECO:0007669"/>
    <property type="project" value="UniProtKB-EC"/>
</dbReference>
<evidence type="ECO:0000256" key="4">
    <source>
        <dbReference type="ARBA" id="ARBA00022763"/>
    </source>
</evidence>
<dbReference type="InterPro" id="IPR003265">
    <property type="entry name" value="HhH-GPD_domain"/>
</dbReference>
<keyword evidence="5 10" id="KW-0378">Hydrolase</keyword>
<sequence length="212" mass="23403">MPPLVKELERLYPDAVCSLTYETPFQLLVSTQLSAQCTDARVNMVTPALFARFPDAQAFAAADIEELEELIRSTGFYHNKAKNLKRCAQDICDKFGGVLPDTMEGLLSLAGVGRKTANLVLGDAFHKPSYVIDTHAIRLCGRIGLTQNTDPVKIENDLRTILPPDERRPEESGNFCHRLVLHGRAVCPARKPMCDTCTIAALGLCDYALQQL</sequence>
<feature type="binding site" evidence="10">
    <location>
        <position position="187"/>
    </location>
    <ligand>
        <name>[4Fe-4S] cluster</name>
        <dbReference type="ChEBI" id="CHEBI:49883"/>
    </ligand>
</feature>
<keyword evidence="3 10" id="KW-0479">Metal-binding</keyword>
<dbReference type="SMART" id="SM00478">
    <property type="entry name" value="ENDO3c"/>
    <property type="match status" value="1"/>
</dbReference>
<evidence type="ECO:0000313" key="12">
    <source>
        <dbReference type="EMBL" id="HIU28893.1"/>
    </source>
</evidence>
<protein>
    <recommendedName>
        <fullName evidence="10">Endonuclease III</fullName>
        <ecNumber evidence="10">4.2.99.18</ecNumber>
    </recommendedName>
    <alternativeName>
        <fullName evidence="10">DNA-(apurinic or apyrimidinic site) lyase</fullName>
    </alternativeName>
</protein>
<keyword evidence="8 10" id="KW-0234">DNA repair</keyword>
<dbReference type="AlphaFoldDB" id="A0A9D1I7Z3"/>
<evidence type="ECO:0000256" key="3">
    <source>
        <dbReference type="ARBA" id="ARBA00022723"/>
    </source>
</evidence>
<keyword evidence="10" id="KW-0456">Lyase</keyword>
<evidence type="ECO:0000256" key="5">
    <source>
        <dbReference type="ARBA" id="ARBA00022801"/>
    </source>
</evidence>
<dbReference type="EC" id="4.2.99.18" evidence="10"/>
<proteinExistence type="inferred from homology"/>
<dbReference type="Gene3D" id="1.10.340.30">
    <property type="entry name" value="Hypothetical protein, domain 2"/>
    <property type="match status" value="1"/>
</dbReference>
<evidence type="ECO:0000256" key="9">
    <source>
        <dbReference type="ARBA" id="ARBA00023295"/>
    </source>
</evidence>
<keyword evidence="12" id="KW-0540">Nuclease</keyword>
<organism evidence="12 13">
    <name type="scientific">Candidatus Egerieisoma faecipullorum</name>
    <dbReference type="NCBI Taxonomy" id="2840963"/>
    <lineage>
        <taxon>Bacteria</taxon>
        <taxon>Bacillati</taxon>
        <taxon>Bacillota</taxon>
        <taxon>Clostridia</taxon>
        <taxon>Eubacteriales</taxon>
        <taxon>Clostridiaceae</taxon>
        <taxon>Clostridiaceae incertae sedis</taxon>
        <taxon>Candidatus Egerieisoma</taxon>
    </lineage>
</organism>
<comment type="caution">
    <text evidence="12">The sequence shown here is derived from an EMBL/GenBank/DDBJ whole genome shotgun (WGS) entry which is preliminary data.</text>
</comment>
<dbReference type="SUPFAM" id="SSF48150">
    <property type="entry name" value="DNA-glycosylase"/>
    <property type="match status" value="1"/>
</dbReference>
<evidence type="ECO:0000256" key="8">
    <source>
        <dbReference type="ARBA" id="ARBA00023204"/>
    </source>
</evidence>
<gene>
    <name evidence="10 12" type="primary">nth</name>
    <name evidence="12" type="ORF">IAD50_01200</name>
</gene>
<dbReference type="GO" id="GO:0003677">
    <property type="term" value="F:DNA binding"/>
    <property type="evidence" value="ECO:0007669"/>
    <property type="project" value="UniProtKB-UniRule"/>
</dbReference>
<dbReference type="InterPro" id="IPR011257">
    <property type="entry name" value="DNA_glycosylase"/>
</dbReference>
<dbReference type="Proteomes" id="UP000824089">
    <property type="component" value="Unassembled WGS sequence"/>
</dbReference>